<feature type="compositionally biased region" description="Basic residues" evidence="1">
    <location>
        <begin position="480"/>
        <end position="497"/>
    </location>
</feature>
<feature type="compositionally biased region" description="Low complexity" evidence="1">
    <location>
        <begin position="444"/>
        <end position="457"/>
    </location>
</feature>
<evidence type="ECO:0000313" key="3">
    <source>
        <dbReference type="Proteomes" id="UP000235388"/>
    </source>
</evidence>
<feature type="region of interest" description="Disordered" evidence="1">
    <location>
        <begin position="440"/>
        <end position="537"/>
    </location>
</feature>
<dbReference type="STRING" id="200324.A0A2N5VUG7"/>
<dbReference type="OrthoDB" id="2507141at2759"/>
<comment type="caution">
    <text evidence="2">The sequence shown here is derived from an EMBL/GenBank/DDBJ whole genome shotgun (WGS) entry which is preliminary data.</text>
</comment>
<gene>
    <name evidence="2" type="ORF">PCANC_04320</name>
</gene>
<dbReference type="Proteomes" id="UP000235388">
    <property type="component" value="Unassembled WGS sequence"/>
</dbReference>
<organism evidence="2 3">
    <name type="scientific">Puccinia coronata f. sp. avenae</name>
    <dbReference type="NCBI Taxonomy" id="200324"/>
    <lineage>
        <taxon>Eukaryota</taxon>
        <taxon>Fungi</taxon>
        <taxon>Dikarya</taxon>
        <taxon>Basidiomycota</taxon>
        <taxon>Pucciniomycotina</taxon>
        <taxon>Pucciniomycetes</taxon>
        <taxon>Pucciniales</taxon>
        <taxon>Pucciniaceae</taxon>
        <taxon>Puccinia</taxon>
    </lineage>
</organism>
<protein>
    <submittedName>
        <fullName evidence="2">Uncharacterized protein</fullName>
    </submittedName>
</protein>
<reference evidence="2 3" key="1">
    <citation type="submission" date="2017-11" db="EMBL/GenBank/DDBJ databases">
        <title>De novo assembly and phasing of dikaryotic genomes from two isolates of Puccinia coronata f. sp. avenae, the causal agent of oat crown rust.</title>
        <authorList>
            <person name="Miller M.E."/>
            <person name="Zhang Y."/>
            <person name="Omidvar V."/>
            <person name="Sperschneider J."/>
            <person name="Schwessinger B."/>
            <person name="Raley C."/>
            <person name="Palmer J.M."/>
            <person name="Garnica D."/>
            <person name="Upadhyaya N."/>
            <person name="Rathjen J."/>
            <person name="Taylor J.M."/>
            <person name="Park R.F."/>
            <person name="Dodds P.N."/>
            <person name="Hirsch C.D."/>
            <person name="Kianian S.F."/>
            <person name="Figueroa M."/>
        </authorList>
    </citation>
    <scope>NUCLEOTIDE SEQUENCE [LARGE SCALE GENOMIC DNA]</scope>
    <source>
        <strain evidence="2">12NC29</strain>
    </source>
</reference>
<evidence type="ECO:0000313" key="2">
    <source>
        <dbReference type="EMBL" id="PLW53635.1"/>
    </source>
</evidence>
<name>A0A2N5VUG7_9BASI</name>
<evidence type="ECO:0000256" key="1">
    <source>
        <dbReference type="SAM" id="MobiDB-lite"/>
    </source>
</evidence>
<accession>A0A2N5VUG7</accession>
<proteinExistence type="predicted"/>
<dbReference type="EMBL" id="PGCJ01000058">
    <property type="protein sequence ID" value="PLW53635.1"/>
    <property type="molecule type" value="Genomic_DNA"/>
</dbReference>
<dbReference type="AlphaFoldDB" id="A0A2N5VUG7"/>
<keyword evidence="3" id="KW-1185">Reference proteome</keyword>
<sequence>MAAITPASQFTSILANVVKPFLHCNNNNTNLAGSISNHVNPNQSALACFPPPQDTEDTFEDKDGLHDAMGSDAVGLLNVNEDLLNCDAKLTDAQMERFAEMDLITLCAAEKSDAIRQQTTQEMREEVDDLYYKFQRKVVKVAIQNCVGDHLFFSHLGKSQRVRPDISWNNFQKYDPAAQKLYTEFGRNKGGSKVSALWESKNNAKKIRYRNVDYLMTLCKTVTNAPPSTVPHPKAVAKDIINAKKATQLHGQNQVSNVTQKTTTTLVTDWIRKTKANSPIFRKGGSPLGNSFLSMLAEDNKNDSAVEFHTWVAAQAIQLDKGLDVATKLSQIKPMGDIRDQFHRFLQRMFLPSERSSESIASGGKINCAWPGKNSQEVLKQMKMTVRIDPNDWNVTLADIQRPLEELRGGEDLAVLACLGLNKIHMTYGNIADEASDNVEAKADPNGANNDNNGANNDDGEDESNRASDSDGSASVDRSCRKRARVASKSSRAKANRSTRLSTVEQHNQRNRSCRNRQDMVTRTLGGPSLATGNQHD</sequence>